<protein>
    <submittedName>
        <fullName evidence="5">Two-component response regulator</fullName>
    </submittedName>
</protein>
<dbReference type="eggNOG" id="COG2197">
    <property type="taxonomic scope" value="Bacteria"/>
</dbReference>
<evidence type="ECO:0000259" key="4">
    <source>
        <dbReference type="PROSITE" id="PS50043"/>
    </source>
</evidence>
<dbReference type="InterPro" id="IPR016032">
    <property type="entry name" value="Sig_transdc_resp-reg_C-effctor"/>
</dbReference>
<dbReference type="CDD" id="cd06170">
    <property type="entry name" value="LuxR_C_like"/>
    <property type="match status" value="1"/>
</dbReference>
<proteinExistence type="predicted"/>
<name>A9WTD9_RENSM</name>
<dbReference type="PROSITE" id="PS50043">
    <property type="entry name" value="HTH_LUXR_2"/>
    <property type="match status" value="1"/>
</dbReference>
<evidence type="ECO:0000313" key="5">
    <source>
        <dbReference type="EMBL" id="ABY24460.1"/>
    </source>
</evidence>
<dbReference type="HOGENOM" id="CLU_152478_0_0_11"/>
<sequence length="100" mass="10665">MADALQRINSGGTVLDPEVVSALFVGNGNGRDSLQELSSREREVMGLIAEGRSNAGIGKQLVISAGAVEKHISSIFTKLDLPPSSEDHRRVLAVLSWLPK</sequence>
<keyword evidence="3" id="KW-0804">Transcription</keyword>
<reference evidence="6" key="1">
    <citation type="journal article" date="2008" name="J. Bacteriol.">
        <title>Genome sequence of the fish pathogen Renibacterium salmoninarum suggests reductive evolution away from an environmental Arthrobacter ancestor.</title>
        <authorList>
            <person name="Wiens G.D."/>
            <person name="Rockey D.D."/>
            <person name="Wu Z."/>
            <person name="Chang J."/>
            <person name="Levy R."/>
            <person name="Crane S."/>
            <person name="Chen D.S."/>
            <person name="Capri G.R."/>
            <person name="Burnett J.R."/>
            <person name="Sudheesh P.S."/>
            <person name="Schipma M.J."/>
            <person name="Burd H."/>
            <person name="Bhattacharyya A."/>
            <person name="Rhodes L.D."/>
            <person name="Kaul R."/>
            <person name="Strom M.S."/>
        </authorList>
    </citation>
    <scope>NUCLEOTIDE SEQUENCE [LARGE SCALE GENOMIC DNA]</scope>
    <source>
        <strain evidence="6">ATCC 33209 / DSM 20767 / JCM 11484 / NBRC 15589 / NCIMB 2235</strain>
    </source>
</reference>
<dbReference type="STRING" id="288705.RSal33209_2735"/>
<dbReference type="GO" id="GO:0006355">
    <property type="term" value="P:regulation of DNA-templated transcription"/>
    <property type="evidence" value="ECO:0007669"/>
    <property type="project" value="InterPro"/>
</dbReference>
<keyword evidence="2" id="KW-0238">DNA-binding</keyword>
<evidence type="ECO:0000256" key="2">
    <source>
        <dbReference type="ARBA" id="ARBA00023125"/>
    </source>
</evidence>
<dbReference type="PANTHER" id="PTHR44688">
    <property type="entry name" value="DNA-BINDING TRANSCRIPTIONAL ACTIVATOR DEVR_DOSR"/>
    <property type="match status" value="1"/>
</dbReference>
<evidence type="ECO:0000256" key="3">
    <source>
        <dbReference type="ARBA" id="ARBA00023163"/>
    </source>
</evidence>
<dbReference type="Pfam" id="PF00196">
    <property type="entry name" value="GerE"/>
    <property type="match status" value="1"/>
</dbReference>
<evidence type="ECO:0000313" key="6">
    <source>
        <dbReference type="Proteomes" id="UP000002007"/>
    </source>
</evidence>
<dbReference type="AlphaFoldDB" id="A9WTD9"/>
<dbReference type="PANTHER" id="PTHR44688:SF16">
    <property type="entry name" value="DNA-BINDING TRANSCRIPTIONAL ACTIVATOR DEVR_DOSR"/>
    <property type="match status" value="1"/>
</dbReference>
<dbReference type="Proteomes" id="UP000002007">
    <property type="component" value="Chromosome"/>
</dbReference>
<keyword evidence="1" id="KW-0805">Transcription regulation</keyword>
<organism evidence="5 6">
    <name type="scientific">Renibacterium salmoninarum (strain ATCC 33209 / DSM 20767 / JCM 11484 / NBRC 15589 / NCIMB 2235)</name>
    <dbReference type="NCBI Taxonomy" id="288705"/>
    <lineage>
        <taxon>Bacteria</taxon>
        <taxon>Bacillati</taxon>
        <taxon>Actinomycetota</taxon>
        <taxon>Actinomycetes</taxon>
        <taxon>Micrococcales</taxon>
        <taxon>Micrococcaceae</taxon>
        <taxon>Renibacterium</taxon>
    </lineage>
</organism>
<dbReference type="EMBL" id="CP000910">
    <property type="protein sequence ID" value="ABY24460.1"/>
    <property type="molecule type" value="Genomic_DNA"/>
</dbReference>
<dbReference type="Gene3D" id="3.40.50.2300">
    <property type="match status" value="1"/>
</dbReference>
<evidence type="ECO:0000256" key="1">
    <source>
        <dbReference type="ARBA" id="ARBA00023015"/>
    </source>
</evidence>
<gene>
    <name evidence="5" type="ordered locus">RSal33209_2735</name>
</gene>
<dbReference type="GO" id="GO:0003677">
    <property type="term" value="F:DNA binding"/>
    <property type="evidence" value="ECO:0007669"/>
    <property type="project" value="UniProtKB-KW"/>
</dbReference>
<keyword evidence="6" id="KW-1185">Reference proteome</keyword>
<dbReference type="InterPro" id="IPR000792">
    <property type="entry name" value="Tscrpt_reg_LuxR_C"/>
</dbReference>
<accession>A9WTD9</accession>
<dbReference type="PRINTS" id="PR00038">
    <property type="entry name" value="HTHLUXR"/>
</dbReference>
<dbReference type="SUPFAM" id="SSF46894">
    <property type="entry name" value="C-terminal effector domain of the bipartite response regulators"/>
    <property type="match status" value="1"/>
</dbReference>
<feature type="domain" description="HTH luxR-type" evidence="4">
    <location>
        <begin position="30"/>
        <end position="100"/>
    </location>
</feature>
<dbReference type="KEGG" id="rsa:RSal33209_2735"/>
<dbReference type="SMART" id="SM00421">
    <property type="entry name" value="HTH_LUXR"/>
    <property type="match status" value="1"/>
</dbReference>